<keyword evidence="4 7" id="KW-0547">Nucleotide-binding</keyword>
<dbReference type="GO" id="GO:0030447">
    <property type="term" value="P:filamentous growth"/>
    <property type="evidence" value="ECO:0007669"/>
    <property type="project" value="UniProtKB-ARBA"/>
</dbReference>
<dbReference type="GO" id="GO:0004713">
    <property type="term" value="F:protein tyrosine kinase activity"/>
    <property type="evidence" value="ECO:0007669"/>
    <property type="project" value="UniProtKB-KW"/>
</dbReference>
<feature type="binding site" evidence="9 11">
    <location>
        <position position="269"/>
    </location>
    <ligand>
        <name>ATP</name>
        <dbReference type="ChEBI" id="CHEBI:30616"/>
    </ligand>
</feature>
<evidence type="ECO:0000259" key="14">
    <source>
        <dbReference type="PROSITE" id="PS50011"/>
    </source>
</evidence>
<keyword evidence="7" id="KW-0539">Nucleus</keyword>
<dbReference type="GO" id="GO:0003688">
    <property type="term" value="F:DNA replication origin binding"/>
    <property type="evidence" value="ECO:0007669"/>
    <property type="project" value="InterPro"/>
</dbReference>
<comment type="catalytic activity">
    <reaction evidence="7">
        <text>L-threonyl-[protein] + ATP = O-phospho-L-threonyl-[protein] + ADP + H(+)</text>
        <dbReference type="Rhea" id="RHEA:46608"/>
        <dbReference type="Rhea" id="RHEA-COMP:11060"/>
        <dbReference type="Rhea" id="RHEA-COMP:11605"/>
        <dbReference type="ChEBI" id="CHEBI:15378"/>
        <dbReference type="ChEBI" id="CHEBI:30013"/>
        <dbReference type="ChEBI" id="CHEBI:30616"/>
        <dbReference type="ChEBI" id="CHEBI:61977"/>
        <dbReference type="ChEBI" id="CHEBI:456216"/>
        <dbReference type="EC" id="2.7.12.1"/>
    </reaction>
</comment>
<dbReference type="InterPro" id="IPR008271">
    <property type="entry name" value="Ser/Thr_kinase_AS"/>
</dbReference>
<dbReference type="SMART" id="SM00240">
    <property type="entry name" value="FHA"/>
    <property type="match status" value="2"/>
</dbReference>
<evidence type="ECO:0000256" key="1">
    <source>
        <dbReference type="ARBA" id="ARBA00005575"/>
    </source>
</evidence>
<evidence type="ECO:0000256" key="7">
    <source>
        <dbReference type="PIRNR" id="PIRNR000661"/>
    </source>
</evidence>
<dbReference type="GO" id="GO:0005634">
    <property type="term" value="C:nucleus"/>
    <property type="evidence" value="ECO:0007669"/>
    <property type="project" value="UniProtKB-SubCell"/>
</dbReference>
<dbReference type="Gene3D" id="1.10.510.10">
    <property type="entry name" value="Transferase(Phosphotransferase) domain 1"/>
    <property type="match status" value="1"/>
</dbReference>
<dbReference type="InterPro" id="IPR008984">
    <property type="entry name" value="SMAD_FHA_dom_sf"/>
</dbReference>
<evidence type="ECO:0000256" key="12">
    <source>
        <dbReference type="SAM" id="MobiDB-lite"/>
    </source>
</evidence>
<evidence type="ECO:0000256" key="2">
    <source>
        <dbReference type="ARBA" id="ARBA00022527"/>
    </source>
</evidence>
<comment type="similarity">
    <text evidence="1 7">Belongs to the protein kinase superfamily. CAMK Ser/Thr protein kinase family. CHEK2 subfamily.</text>
</comment>
<dbReference type="AlphaFoldDB" id="A0A7D9CX97"/>
<accession>A0A7D9CX97</accession>
<dbReference type="InterPro" id="IPR030616">
    <property type="entry name" value="Aur-like"/>
</dbReference>
<dbReference type="PROSITE" id="PS00108">
    <property type="entry name" value="PROTEIN_KINASE_ST"/>
    <property type="match status" value="1"/>
</dbReference>
<evidence type="ECO:0000256" key="5">
    <source>
        <dbReference type="ARBA" id="ARBA00022777"/>
    </source>
</evidence>
<dbReference type="PROSITE" id="PS50006">
    <property type="entry name" value="FHA_DOMAIN"/>
    <property type="match status" value="2"/>
</dbReference>
<proteinExistence type="inferred from homology"/>
<reference evidence="15 16" key="1">
    <citation type="submission" date="2019-07" db="EMBL/GenBank/DDBJ databases">
        <authorList>
            <person name="Friedrich A."/>
            <person name="Schacherer J."/>
        </authorList>
    </citation>
    <scope>NUCLEOTIDE SEQUENCE [LARGE SCALE GENOMIC DNA]</scope>
</reference>
<dbReference type="SMART" id="SM00220">
    <property type="entry name" value="S_TKc"/>
    <property type="match status" value="1"/>
</dbReference>
<feature type="binding site" evidence="9">
    <location>
        <position position="382"/>
    </location>
    <ligand>
        <name>ATP</name>
        <dbReference type="ChEBI" id="CHEBI:30616"/>
    </ligand>
</feature>
<feature type="region of interest" description="Disordered" evidence="12">
    <location>
        <begin position="539"/>
        <end position="563"/>
    </location>
</feature>
<dbReference type="Gene3D" id="2.60.200.20">
    <property type="match status" value="2"/>
</dbReference>
<dbReference type="Pfam" id="PF00498">
    <property type="entry name" value="FHA"/>
    <property type="match status" value="2"/>
</dbReference>
<evidence type="ECO:0000313" key="15">
    <source>
        <dbReference type="EMBL" id="VUG16830.1"/>
    </source>
</evidence>
<keyword evidence="3 7" id="KW-0808">Transferase</keyword>
<evidence type="ECO:0000256" key="8">
    <source>
        <dbReference type="PIRSR" id="PIRSR630616-1"/>
    </source>
</evidence>
<dbReference type="InterPro" id="IPR000719">
    <property type="entry name" value="Prot_kinase_dom"/>
</dbReference>
<dbReference type="EC" id="2.7.12.1" evidence="7"/>
<keyword evidence="16" id="KW-1185">Reference proteome</keyword>
<keyword evidence="2 7" id="KW-0723">Serine/threonine-protein kinase</keyword>
<dbReference type="PANTHER" id="PTHR24350">
    <property type="entry name" value="SERINE/THREONINE-PROTEIN KINASE IAL-RELATED"/>
    <property type="match status" value="1"/>
</dbReference>
<dbReference type="InterPro" id="IPR017441">
    <property type="entry name" value="Protein_kinase_ATP_BS"/>
</dbReference>
<feature type="active site" description="Proton acceptor" evidence="8">
    <location>
        <position position="362"/>
    </location>
</feature>
<dbReference type="FunFam" id="3.30.200.20:FF:000042">
    <property type="entry name" value="Aurora kinase A"/>
    <property type="match status" value="1"/>
</dbReference>
<evidence type="ECO:0000259" key="13">
    <source>
        <dbReference type="PROSITE" id="PS50006"/>
    </source>
</evidence>
<keyword evidence="5 7" id="KW-0418">Kinase</keyword>
<dbReference type="GO" id="GO:0009202">
    <property type="term" value="P:deoxyribonucleoside triphosphate biosynthetic process"/>
    <property type="evidence" value="ECO:0007669"/>
    <property type="project" value="InterPro"/>
</dbReference>
<feature type="domain" description="FHA" evidence="13">
    <location>
        <begin position="673"/>
        <end position="737"/>
    </location>
</feature>
<evidence type="ECO:0000256" key="10">
    <source>
        <dbReference type="PIRSR" id="PIRSR630616-3"/>
    </source>
</evidence>
<dbReference type="SUPFAM" id="SSF49879">
    <property type="entry name" value="SMAD/FHA domain"/>
    <property type="match status" value="2"/>
</dbReference>
<evidence type="ECO:0000313" key="16">
    <source>
        <dbReference type="Proteomes" id="UP000478008"/>
    </source>
</evidence>
<dbReference type="SUPFAM" id="SSF56112">
    <property type="entry name" value="Protein kinase-like (PK-like)"/>
    <property type="match status" value="1"/>
</dbReference>
<dbReference type="Pfam" id="PF00069">
    <property type="entry name" value="Pkinase"/>
    <property type="match status" value="1"/>
</dbReference>
<dbReference type="PROSITE" id="PS50011">
    <property type="entry name" value="PROTEIN_KINASE_DOM"/>
    <property type="match status" value="1"/>
</dbReference>
<sequence length="877" mass="98095">MADILRPFNKRVKQKLTYKQRKAQKLHLTPVTQPTQPNAYNPRTDHLVDELVKSGVVCRLICTTTMSGGNIYIDIKLKEDADNDRQEWIFGRRSEVCDYVLPTKSNRISNRHFKLWMNLSDRHWSHDSNMMIQDTSTNGTWVNGSKLIKGTNYILTQGDEISIGIGVPADVIRFVVHFPKAGAEDGAVGKAENSMSELNLSNVKEEGKKLVASDHSIKPNIRRSSELPKQEKNGIFADFIIRDEIVGSGAFATVKKAIERKTGKTFAVKIISKKKALTGALEGVSRELKILQKLHHPGIVALKAFYEDESSYYLVMEYVPGGDLMDFVASYGAVGEAAGREIARQILLAIRYVHSKGISHRDLKPDNILIAQDDPVTVKITDFGLAKGQEKGGVMKTFCGTLAYLAPEVITGKYGSVKNGKKRYLGNGKSLEDSYSNKVDMWSIGCLLFVILTAHLPFSGSTQEALFKNITTGNYHESLLNENGVSIEGRDFLNRLLENDVSLRLNAKQALQHPWIREICPQDSQVSLSQSQSYQQRMSQAFSQRARREKMEPLLESKAESPLQDHVDENLIPLPVTPVQQIGYSQRETIINATSPLAINGSATFCSGKGVQIDGQLTGNFGAKNKAPAEDEKMSHHDHQALPGTFLTLKLVSPPGNMNVKSIIHIKQGTLAFFAGRFNNLDYTLADERISKLHCAIIKKRHPIKAPSIYESPAMGLEDIWLLDSSTNGCFIGNRKVGKGHKVKIHNNDMISLFRDRQNRDEIIYRVIIDDGTGLFNRGENVNDNTEPIVPINTGDSLLLKAKMTECMKHGKLYTPRQCSNSYAKKRSRDDLDSRTGVLKKGKKNEHAEVLQRVSDIVYTLHDFFYISIFVLFYSLR</sequence>
<name>A0A7D9CX97_DEKBR</name>
<comment type="subcellular location">
    <subcellularLocation>
        <location evidence="7">Nucleus</location>
    </subcellularLocation>
</comment>
<organism evidence="15 16">
    <name type="scientific">Dekkera bruxellensis</name>
    <name type="common">Brettanomyces custersii</name>
    <dbReference type="NCBI Taxonomy" id="5007"/>
    <lineage>
        <taxon>Eukaryota</taxon>
        <taxon>Fungi</taxon>
        <taxon>Dikarya</taxon>
        <taxon>Ascomycota</taxon>
        <taxon>Saccharomycotina</taxon>
        <taxon>Pichiomycetes</taxon>
        <taxon>Pichiales</taxon>
        <taxon>Pichiaceae</taxon>
        <taxon>Brettanomyces</taxon>
    </lineage>
</organism>
<dbReference type="InterPro" id="IPR000253">
    <property type="entry name" value="FHA_dom"/>
</dbReference>
<dbReference type="PROSITE" id="PS00107">
    <property type="entry name" value="PROTEIN_KINASE_ATP"/>
    <property type="match status" value="1"/>
</dbReference>
<dbReference type="GO" id="GO:0004712">
    <property type="term" value="F:protein serine/threonine/tyrosine kinase activity"/>
    <property type="evidence" value="ECO:0007669"/>
    <property type="project" value="UniProtKB-EC"/>
</dbReference>
<dbReference type="GO" id="GO:0006270">
    <property type="term" value="P:DNA replication initiation"/>
    <property type="evidence" value="ECO:0007669"/>
    <property type="project" value="InterPro"/>
</dbReference>
<evidence type="ECO:0000256" key="3">
    <source>
        <dbReference type="ARBA" id="ARBA00022679"/>
    </source>
</evidence>
<evidence type="ECO:0000256" key="9">
    <source>
        <dbReference type="PIRSR" id="PIRSR630616-2"/>
    </source>
</evidence>
<protein>
    <recommendedName>
        <fullName evidence="7">Serine/threonine-protein kinase RAD53</fullName>
        <ecNumber evidence="7">2.7.12.1</ecNumber>
    </recommendedName>
</protein>
<keyword evidence="7" id="KW-0227">DNA damage</keyword>
<dbReference type="FunFam" id="1.10.510.10:FF:000571">
    <property type="entry name" value="Maternal embryonic leucine zipper kinase"/>
    <property type="match status" value="1"/>
</dbReference>
<dbReference type="InterPro" id="IPR011009">
    <property type="entry name" value="Kinase-like_dom_sf"/>
</dbReference>
<feature type="domain" description="FHA" evidence="13">
    <location>
        <begin position="88"/>
        <end position="147"/>
    </location>
</feature>
<dbReference type="PIRSF" id="PIRSF000661">
    <property type="entry name" value="Ser/Thr_PK_RAD53"/>
    <property type="match status" value="1"/>
</dbReference>
<dbReference type="GO" id="GO:0006281">
    <property type="term" value="P:DNA repair"/>
    <property type="evidence" value="ECO:0007669"/>
    <property type="project" value="InterPro"/>
</dbReference>
<feature type="compositionally biased region" description="Basic and acidic residues" evidence="12">
    <location>
        <begin position="549"/>
        <end position="563"/>
    </location>
</feature>
<keyword evidence="6 7" id="KW-0067">ATP-binding</keyword>
<keyword evidence="7" id="KW-0829">Tyrosine-protein kinase</keyword>
<dbReference type="Proteomes" id="UP000478008">
    <property type="component" value="Unassembled WGS sequence"/>
</dbReference>
<gene>
    <name evidence="15" type="primary">RAD53</name>
    <name evidence="15" type="ORF">DEBR0S1_26764G</name>
</gene>
<dbReference type="InterPro" id="IPR016256">
    <property type="entry name" value="Ser/Thr_kinase_Rad53"/>
</dbReference>
<feature type="domain" description="Protein kinase" evidence="14">
    <location>
        <begin position="240"/>
        <end position="516"/>
    </location>
</feature>
<dbReference type="GO" id="GO:0000077">
    <property type="term" value="P:DNA damage checkpoint signaling"/>
    <property type="evidence" value="ECO:0007669"/>
    <property type="project" value="InterPro"/>
</dbReference>
<comment type="function">
    <text evidence="7">Controls S-phase checkpoint as well as G1 and G2 DNA damage checkpoints. Phosphorylates proteins on serine, threonine, and tyrosine. Prevents entry into anaphase and mitotic exit after DNA damage via regulation of the Polo kinase CDC5.</text>
</comment>
<evidence type="ECO:0000256" key="11">
    <source>
        <dbReference type="PROSITE-ProRule" id="PRU10141"/>
    </source>
</evidence>
<dbReference type="Gene3D" id="3.30.200.20">
    <property type="entry name" value="Phosphorylase Kinase, domain 1"/>
    <property type="match status" value="1"/>
</dbReference>
<keyword evidence="7" id="KW-0131">Cell cycle</keyword>
<dbReference type="GO" id="GO:0004674">
    <property type="term" value="F:protein serine/threonine kinase activity"/>
    <property type="evidence" value="ECO:0007669"/>
    <property type="project" value="UniProtKB-KW"/>
</dbReference>
<feature type="cross-link" description="Glycyl lysine isopeptide (Lys-Gly) (interchain with G-Cter in SUMO2)" evidence="10">
    <location>
        <position position="364"/>
    </location>
</feature>
<evidence type="ECO:0000256" key="4">
    <source>
        <dbReference type="ARBA" id="ARBA00022741"/>
    </source>
</evidence>
<dbReference type="GO" id="GO:0005524">
    <property type="term" value="F:ATP binding"/>
    <property type="evidence" value="ECO:0007669"/>
    <property type="project" value="UniProtKB-UniRule"/>
</dbReference>
<dbReference type="EMBL" id="CABFWN010000001">
    <property type="protein sequence ID" value="VUG16830.1"/>
    <property type="molecule type" value="Genomic_DNA"/>
</dbReference>
<evidence type="ECO:0000256" key="6">
    <source>
        <dbReference type="ARBA" id="ARBA00022840"/>
    </source>
</evidence>